<keyword evidence="2" id="KW-0732">Signal</keyword>
<accession>A0ABN3W7U8</accession>
<feature type="chain" id="PRO_5046769628" description="Ig-like domain-containing protein" evidence="2">
    <location>
        <begin position="29"/>
        <end position="528"/>
    </location>
</feature>
<proteinExistence type="predicted"/>
<feature type="region of interest" description="Disordered" evidence="1">
    <location>
        <begin position="149"/>
        <end position="190"/>
    </location>
</feature>
<comment type="caution">
    <text evidence="3">The sequence shown here is derived from an EMBL/GenBank/DDBJ whole genome shotgun (WGS) entry which is preliminary data.</text>
</comment>
<evidence type="ECO:0000313" key="3">
    <source>
        <dbReference type="EMBL" id="GAA2902246.1"/>
    </source>
</evidence>
<feature type="signal peptide" evidence="2">
    <location>
        <begin position="1"/>
        <end position="28"/>
    </location>
</feature>
<sequence length="528" mass="55226">MKRTKGVLALASSLLAAVLIVQAAPASAAPADSAGASAPARPKVAVAVKASPAKYTGECPATVGFLAKIKVSRPTPVTYRWLRGDGSRTAARTVTVNQTKWVKDRATFDSGAKGWQALEVLSPRHLVSKQAKFVISCTAQADKGGIDVVRAHSGQGSGDGGPVGSGRKPEGSSGNGGSGNGGSGDGGRVDTWATVEASPASYTGPCPSTGVRVNFTGAIEVSRTPAKVQYRWIDSDNGAGPVQTLDFAAGATTRRAVSPDGRSVNATHTGWRSIEILSPSPSSSYRAPYSVTCKNSTPDPSPSPTPDPVGEVVSVNNLEVLPGDGGECPVATRVNATITVSAAAKTVYYRAVVQGSKQEVTGTTEIPGPGLTKTVQLSFPFGNQSDKIVVEAWVSPEKKVTSAPLDFTVTCGPQVTVSDVRTSPSSYEGECSVHKPLTLRHTAKVTVSSAPKWPVTVTYMWRWNNGGYWDETKPLTFDKPGTQDISHETRAYYSKRDEVVIAQVLSPYKATAESAPYSVTCTTPAKKN</sequence>
<evidence type="ECO:0000256" key="2">
    <source>
        <dbReference type="SAM" id="SignalP"/>
    </source>
</evidence>
<feature type="region of interest" description="Disordered" evidence="1">
    <location>
        <begin position="275"/>
        <end position="310"/>
    </location>
</feature>
<keyword evidence="4" id="KW-1185">Reference proteome</keyword>
<dbReference type="RefSeq" id="WP_344980161.1">
    <property type="nucleotide sequence ID" value="NZ_BAAAVI010000073.1"/>
</dbReference>
<evidence type="ECO:0008006" key="5">
    <source>
        <dbReference type="Google" id="ProtNLM"/>
    </source>
</evidence>
<protein>
    <recommendedName>
        <fullName evidence="5">Ig-like domain-containing protein</fullName>
    </recommendedName>
</protein>
<feature type="compositionally biased region" description="Gly residues" evidence="1">
    <location>
        <begin position="173"/>
        <end position="186"/>
    </location>
</feature>
<name>A0ABN3W7U8_9ACTN</name>
<dbReference type="Proteomes" id="UP001500831">
    <property type="component" value="Unassembled WGS sequence"/>
</dbReference>
<feature type="compositionally biased region" description="Gly residues" evidence="1">
    <location>
        <begin position="155"/>
        <end position="164"/>
    </location>
</feature>
<reference evidence="3 4" key="1">
    <citation type="journal article" date="2019" name="Int. J. Syst. Evol. Microbiol.">
        <title>The Global Catalogue of Microorganisms (GCM) 10K type strain sequencing project: providing services to taxonomists for standard genome sequencing and annotation.</title>
        <authorList>
            <consortium name="The Broad Institute Genomics Platform"/>
            <consortium name="The Broad Institute Genome Sequencing Center for Infectious Disease"/>
            <person name="Wu L."/>
            <person name="Ma J."/>
        </authorList>
    </citation>
    <scope>NUCLEOTIDE SEQUENCE [LARGE SCALE GENOMIC DNA]</scope>
    <source>
        <strain evidence="3 4">JCM 6242</strain>
    </source>
</reference>
<organism evidence="3 4">
    <name type="scientific">Streptosporangium fragile</name>
    <dbReference type="NCBI Taxonomy" id="46186"/>
    <lineage>
        <taxon>Bacteria</taxon>
        <taxon>Bacillati</taxon>
        <taxon>Actinomycetota</taxon>
        <taxon>Actinomycetes</taxon>
        <taxon>Streptosporangiales</taxon>
        <taxon>Streptosporangiaceae</taxon>
        <taxon>Streptosporangium</taxon>
    </lineage>
</organism>
<evidence type="ECO:0000313" key="4">
    <source>
        <dbReference type="Proteomes" id="UP001500831"/>
    </source>
</evidence>
<dbReference type="EMBL" id="BAAAVI010000073">
    <property type="protein sequence ID" value="GAA2902246.1"/>
    <property type="molecule type" value="Genomic_DNA"/>
</dbReference>
<evidence type="ECO:0000256" key="1">
    <source>
        <dbReference type="SAM" id="MobiDB-lite"/>
    </source>
</evidence>
<gene>
    <name evidence="3" type="ORF">GCM10010517_68130</name>
</gene>